<dbReference type="EMBL" id="SRZC01000028">
    <property type="protein sequence ID" value="TGX80209.1"/>
    <property type="molecule type" value="Genomic_DNA"/>
</dbReference>
<protein>
    <submittedName>
        <fullName evidence="1">RagB/SusD family nutrient uptake outer membrane protein</fullName>
    </submittedName>
</protein>
<sequence>MKLKNIFLAGVSVLALSSCNDFLDVDAPSSATEEFVFSQKSEITRALNGVYAQAIVGDLYGNAYQSKFIYNSDVDMQISSNSAHEAGSFARFDCDYTAGDINKLWKAAYNLIEYANKFIASAEQSIFYKNGDSDVVQQVGEAKCLRAMAYHDLVVMFGDVPFFFAPASEHGSEYVPPVADRLEIQKALINDLKVTAPTMASSGSVTVEHCSKEFAYALIARIALTAGGYSLYPDKNDVNSYGEMKRPDNYEEFYEIARDNAYEVISAGTHKLVQDYQDVFVNECNYQVVNNDDVIFELPFAKESTGNTGYIQGPTYSAYEGSTVGPWGEAKGSGRLNAFYRFLFRDKDLRREFVNGLWYYSYFQNSDGAFVDSVYVRNDYTVHNNKWSKLWTAEGNALGSKTSGSTGINFPYMRYADVLLMYAEAANELNNGPTDEAVKCLEMVHNRAFADGDPTFIAEAKTSKEAFQKAVLDERKWEFAGENSRWRDLVRTNTYSRELIYSFLRYYSVGMQNAGSGSGYEDAINTYDGKQYIDNLPERIYYHSYKIEEANERAFRAFAPQLYGYQISGTSVLKNYPNQSLKSLRIYNAYERASREPTKSLITVGGFTAPAWEKADFYQWGDTNNGIPRDQCLYSFYGFIRGDINGNVWLVKNGTLVGLPSNVADIKDLPAVRYILPYPQEAIQRSAGVYKNYYGYK</sequence>
<evidence type="ECO:0000313" key="1">
    <source>
        <dbReference type="EMBL" id="TGX80209.1"/>
    </source>
</evidence>
<organism evidence="1 2">
    <name type="scientific">Palleniella muris</name>
    <dbReference type="NCBI Taxonomy" id="3038145"/>
    <lineage>
        <taxon>Bacteria</taxon>
        <taxon>Pseudomonadati</taxon>
        <taxon>Bacteroidota</taxon>
        <taxon>Bacteroidia</taxon>
        <taxon>Bacteroidales</taxon>
        <taxon>Prevotellaceae</taxon>
        <taxon>Palleniella</taxon>
    </lineage>
</organism>
<proteinExistence type="predicted"/>
<evidence type="ECO:0000313" key="2">
    <source>
        <dbReference type="Proteomes" id="UP000308886"/>
    </source>
</evidence>
<gene>
    <name evidence="1" type="ORF">E5358_13475</name>
</gene>
<accession>A0AC61QM56</accession>
<keyword evidence="2" id="KW-1185">Reference proteome</keyword>
<comment type="caution">
    <text evidence="1">The sequence shown here is derived from an EMBL/GenBank/DDBJ whole genome shotgun (WGS) entry which is preliminary data.</text>
</comment>
<name>A0AC61QM56_9BACT</name>
<reference evidence="1" key="1">
    <citation type="submission" date="2019-04" db="EMBL/GenBank/DDBJ databases">
        <title>Microbes associate with the intestines of laboratory mice.</title>
        <authorList>
            <person name="Navarre W."/>
            <person name="Wong E."/>
            <person name="Huang K."/>
            <person name="Tropini C."/>
            <person name="Ng K."/>
            <person name="Yu B."/>
        </authorList>
    </citation>
    <scope>NUCLEOTIDE SEQUENCE</scope>
    <source>
        <strain evidence="1">NM73_A23</strain>
    </source>
</reference>
<dbReference type="Proteomes" id="UP000308886">
    <property type="component" value="Unassembled WGS sequence"/>
</dbReference>